<dbReference type="RefSeq" id="XP_001874188.1">
    <property type="nucleotide sequence ID" value="XM_001874153.1"/>
</dbReference>
<accession>B0CNR2</accession>
<sequence length="118" mass="13256">MIKENHPLHNPSHPSSSAAKMCLRLAVSHRLHQVQKPRSFLRRHGRTASSFRGMVEGEPRCSGIIDVHEWISWTSLLDEFLTRVNLGPNAAVTPLALLCFPPVDFHQHRGRASSLSMT</sequence>
<keyword evidence="2" id="KW-1185">Reference proteome</keyword>
<dbReference type="InParanoid" id="B0CNR2"/>
<organism evidence="2">
    <name type="scientific">Laccaria bicolor (strain S238N-H82 / ATCC MYA-4686)</name>
    <name type="common">Bicoloured deceiver</name>
    <name type="synonym">Laccaria laccata var. bicolor</name>
    <dbReference type="NCBI Taxonomy" id="486041"/>
    <lineage>
        <taxon>Eukaryota</taxon>
        <taxon>Fungi</taxon>
        <taxon>Dikarya</taxon>
        <taxon>Basidiomycota</taxon>
        <taxon>Agaricomycotina</taxon>
        <taxon>Agaricomycetes</taxon>
        <taxon>Agaricomycetidae</taxon>
        <taxon>Agaricales</taxon>
        <taxon>Agaricineae</taxon>
        <taxon>Hydnangiaceae</taxon>
        <taxon>Laccaria</taxon>
    </lineage>
</organism>
<name>B0CNR2_LACBS</name>
<gene>
    <name evidence="1" type="ORF">LACBIDRAFT_301526</name>
</gene>
<reference evidence="1 2" key="1">
    <citation type="journal article" date="2008" name="Nature">
        <title>The genome of Laccaria bicolor provides insights into mycorrhizal symbiosis.</title>
        <authorList>
            <person name="Martin F."/>
            <person name="Aerts A."/>
            <person name="Ahren D."/>
            <person name="Brun A."/>
            <person name="Danchin E.G.J."/>
            <person name="Duchaussoy F."/>
            <person name="Gibon J."/>
            <person name="Kohler A."/>
            <person name="Lindquist E."/>
            <person name="Pereda V."/>
            <person name="Salamov A."/>
            <person name="Shapiro H.J."/>
            <person name="Wuyts J."/>
            <person name="Blaudez D."/>
            <person name="Buee M."/>
            <person name="Brokstein P."/>
            <person name="Canbaeck B."/>
            <person name="Cohen D."/>
            <person name="Courty P.E."/>
            <person name="Coutinho P.M."/>
            <person name="Delaruelle C."/>
            <person name="Detter J.C."/>
            <person name="Deveau A."/>
            <person name="DiFazio S."/>
            <person name="Duplessis S."/>
            <person name="Fraissinet-Tachet L."/>
            <person name="Lucic E."/>
            <person name="Frey-Klett P."/>
            <person name="Fourrey C."/>
            <person name="Feussner I."/>
            <person name="Gay G."/>
            <person name="Grimwood J."/>
            <person name="Hoegger P.J."/>
            <person name="Jain P."/>
            <person name="Kilaru S."/>
            <person name="Labbe J."/>
            <person name="Lin Y.C."/>
            <person name="Legue V."/>
            <person name="Le Tacon F."/>
            <person name="Marmeisse R."/>
            <person name="Melayah D."/>
            <person name="Montanini B."/>
            <person name="Muratet M."/>
            <person name="Nehls U."/>
            <person name="Niculita-Hirzel H."/>
            <person name="Oudot-Le Secq M.P."/>
            <person name="Peter M."/>
            <person name="Quesneville H."/>
            <person name="Rajashekar B."/>
            <person name="Reich M."/>
            <person name="Rouhier N."/>
            <person name="Schmutz J."/>
            <person name="Yin T."/>
            <person name="Chalot M."/>
            <person name="Henrissat B."/>
            <person name="Kuees U."/>
            <person name="Lucas S."/>
            <person name="Van de Peer Y."/>
            <person name="Podila G.K."/>
            <person name="Polle A."/>
            <person name="Pukkila P.J."/>
            <person name="Richardson P.M."/>
            <person name="Rouze P."/>
            <person name="Sanders I.R."/>
            <person name="Stajich J.E."/>
            <person name="Tunlid A."/>
            <person name="Tuskan G."/>
            <person name="Grigoriev I.V."/>
        </authorList>
    </citation>
    <scope>NUCLEOTIDE SEQUENCE [LARGE SCALE GENOMIC DNA]</scope>
    <source>
        <strain evidence="2">S238N-H82 / ATCC MYA-4686</strain>
    </source>
</reference>
<evidence type="ECO:0000313" key="1">
    <source>
        <dbReference type="EMBL" id="EDR15980.1"/>
    </source>
</evidence>
<protein>
    <submittedName>
        <fullName evidence="1">Predicted protein</fullName>
    </submittedName>
</protein>
<dbReference type="HOGENOM" id="CLU_167717_0_0_1"/>
<dbReference type="GeneID" id="6069677"/>
<dbReference type="KEGG" id="lbc:LACBIDRAFT_301526"/>
<evidence type="ECO:0000313" key="2">
    <source>
        <dbReference type="Proteomes" id="UP000001194"/>
    </source>
</evidence>
<dbReference type="Proteomes" id="UP000001194">
    <property type="component" value="Unassembled WGS sequence"/>
</dbReference>
<dbReference type="EMBL" id="DS547091">
    <property type="protein sequence ID" value="EDR15980.1"/>
    <property type="molecule type" value="Genomic_DNA"/>
</dbReference>
<dbReference type="AlphaFoldDB" id="B0CNR2"/>
<dbReference type="OrthoDB" id="10459744at2759"/>
<proteinExistence type="predicted"/>